<name>A0A328AGB3_9CAUL</name>
<dbReference type="Pfam" id="PF02698">
    <property type="entry name" value="DUF218"/>
    <property type="match status" value="1"/>
</dbReference>
<dbReference type="InterPro" id="IPR003848">
    <property type="entry name" value="DUF218"/>
</dbReference>
<accession>A0A328AGB3</accession>
<dbReference type="CDD" id="cd06259">
    <property type="entry name" value="YdcF-like"/>
    <property type="match status" value="1"/>
</dbReference>
<dbReference type="Proteomes" id="UP000249254">
    <property type="component" value="Unassembled WGS sequence"/>
</dbReference>
<dbReference type="EMBL" id="QFYQ01000002">
    <property type="protein sequence ID" value="RAK51858.1"/>
    <property type="molecule type" value="Genomic_DNA"/>
</dbReference>
<evidence type="ECO:0000313" key="2">
    <source>
        <dbReference type="EMBL" id="RAK51858.1"/>
    </source>
</evidence>
<keyword evidence="3" id="KW-1185">Reference proteome</keyword>
<reference evidence="3" key="1">
    <citation type="submission" date="2018-05" db="EMBL/GenBank/DDBJ databases">
        <authorList>
            <person name="Li X."/>
        </authorList>
    </citation>
    <scope>NUCLEOTIDE SEQUENCE [LARGE SCALE GENOMIC DNA]</scope>
    <source>
        <strain evidence="3">LX32</strain>
    </source>
</reference>
<feature type="domain" description="DUF218" evidence="1">
    <location>
        <begin position="38"/>
        <end position="180"/>
    </location>
</feature>
<proteinExistence type="predicted"/>
<evidence type="ECO:0000259" key="1">
    <source>
        <dbReference type="Pfam" id="PF02698"/>
    </source>
</evidence>
<protein>
    <submittedName>
        <fullName evidence="2">YdcF family protein</fullName>
    </submittedName>
</protein>
<dbReference type="AlphaFoldDB" id="A0A328AGB3"/>
<sequence>MRSVALFLVVAVIWVSGLLAFAARVQQSTPAPSPEPADGVVVLTGVSSRERIGAGVGLLSDGYGKRVLVSGVNRELTREDIRNVTPAVRKLYDCCVDLGFSALDTVGNARETADWSRAMRYKSLIVVTADYHMPRAMLELRAVLTPQGVDLQPYPVATSALNAKRWWRSPGGARLMVTEYSKYLAILGRELVLSLGPKDRAQTAALQKG</sequence>
<dbReference type="OrthoDB" id="9812311at2"/>
<organism evidence="2 3">
    <name type="scientific">Phenylobacterium soli</name>
    <dbReference type="NCBI Taxonomy" id="2170551"/>
    <lineage>
        <taxon>Bacteria</taxon>
        <taxon>Pseudomonadati</taxon>
        <taxon>Pseudomonadota</taxon>
        <taxon>Alphaproteobacteria</taxon>
        <taxon>Caulobacterales</taxon>
        <taxon>Caulobacteraceae</taxon>
        <taxon>Phenylobacterium</taxon>
    </lineage>
</organism>
<gene>
    <name evidence="2" type="ORF">DJ017_18765</name>
</gene>
<evidence type="ECO:0000313" key="3">
    <source>
        <dbReference type="Proteomes" id="UP000249254"/>
    </source>
</evidence>
<comment type="caution">
    <text evidence="2">The sequence shown here is derived from an EMBL/GenBank/DDBJ whole genome shotgun (WGS) entry which is preliminary data.</text>
</comment>
<dbReference type="RefSeq" id="WP_111530420.1">
    <property type="nucleotide sequence ID" value="NZ_JBHRSG010000003.1"/>
</dbReference>